<comment type="caution">
    <text evidence="2">The sequence shown here is derived from an EMBL/GenBank/DDBJ whole genome shotgun (WGS) entry which is preliminary data.</text>
</comment>
<feature type="transmembrane region" description="Helical" evidence="1">
    <location>
        <begin position="145"/>
        <end position="170"/>
    </location>
</feature>
<feature type="transmembrane region" description="Helical" evidence="1">
    <location>
        <begin position="176"/>
        <end position="195"/>
    </location>
</feature>
<dbReference type="PATRIC" id="fig|927665.4.peg.5155"/>
<dbReference type="Proteomes" id="UP000033047">
    <property type="component" value="Unassembled WGS sequence"/>
</dbReference>
<evidence type="ECO:0000256" key="1">
    <source>
        <dbReference type="SAM" id="Phobius"/>
    </source>
</evidence>
<sequence>MMSKLFYISLFILLFLLLQIGYSYHFFYIEQFQLFMFSEDYLFETVSHPGGLSVYLGEFLVQFFYYPLVGEFVSALLLVCIAGLIKQYVSFNKNCFLLEGFILLFLLIDILDFNFLYGGVVAYLFCVVFLLVYKRIQKESVRILTGCLMICLLYLIAGSVFVAFAVSLLIQEIKVYRLKIGLLLIPALFTILLVFYLNYAGYLYYSEIICFADGIYVLKGGARWVIYAPWFLLAFSPLLSPLFGFVFVAIKNRYWRMGTQVVIFLLCGAFLLSGYDDRKSLPVKKYAYYADHKKWEKILHNCKKQKPTDLLCLNYQNLALAEQGVLADSLLMYTQQGSKGLFVDWNMTPFVSMTLQKICYYYGDIASARKYAFECNVCARSVGYPQTLKMLATCNWEMGEYAVVDKYLSYLHKTWVYRNWEVDTLCLRRVESQADNFVYLQDIDLLAYDNVHNKKLADFVLCSYLLDKNLNEFLKAFYYFYKNEKNVPVIYQEAIFLGAQSNPQILDYFFIPDSLKERFLAYQSFCKTNHLDISTNMENRDIHCYTSSYWYYYDFNPVRL</sequence>
<dbReference type="RefSeq" id="WP_046147927.1">
    <property type="nucleotide sequence ID" value="NZ_KQ033915.1"/>
</dbReference>
<protein>
    <recommendedName>
        <fullName evidence="4">Transmembrane protein</fullName>
    </recommendedName>
</protein>
<name>A0A0F5IIL0_9BACT</name>
<dbReference type="STRING" id="927665.HMPREF1535_05030"/>
<dbReference type="HOGENOM" id="CLU_033046_1_0_10"/>
<accession>A0A0F5IIL0</accession>
<feature type="transmembrane region" description="Helical" evidence="1">
    <location>
        <begin position="63"/>
        <end position="84"/>
    </location>
</feature>
<keyword evidence="1" id="KW-0472">Membrane</keyword>
<feature type="transmembrane region" description="Helical" evidence="1">
    <location>
        <begin position="114"/>
        <end position="133"/>
    </location>
</feature>
<reference evidence="2 3" key="1">
    <citation type="submission" date="2013-04" db="EMBL/GenBank/DDBJ databases">
        <title>The Genome Sequence of Parabacteroides goldsteinii DSM 19448.</title>
        <authorList>
            <consortium name="The Broad Institute Genomics Platform"/>
            <person name="Earl A."/>
            <person name="Ward D."/>
            <person name="Feldgarden M."/>
            <person name="Gevers D."/>
            <person name="Martens E."/>
            <person name="Sakamoto M."/>
            <person name="Benno Y."/>
            <person name="Song Y."/>
            <person name="Liu C."/>
            <person name="Lee J."/>
            <person name="Bolanos M."/>
            <person name="Vaisanen M.L."/>
            <person name="Finegold S.M."/>
            <person name="Walker B."/>
            <person name="Young S."/>
            <person name="Zeng Q."/>
            <person name="Gargeya S."/>
            <person name="Fitzgerald M."/>
            <person name="Haas B."/>
            <person name="Abouelleil A."/>
            <person name="Allen A.W."/>
            <person name="Alvarado L."/>
            <person name="Arachchi H.M."/>
            <person name="Berlin A.M."/>
            <person name="Chapman S.B."/>
            <person name="Gainer-Dewar J."/>
            <person name="Goldberg J."/>
            <person name="Griggs A."/>
            <person name="Gujja S."/>
            <person name="Hansen M."/>
            <person name="Howarth C."/>
            <person name="Imamovic A."/>
            <person name="Ireland A."/>
            <person name="Larimer J."/>
            <person name="McCowan C."/>
            <person name="Murphy C."/>
            <person name="Pearson M."/>
            <person name="Poon T.W."/>
            <person name="Priest M."/>
            <person name="Roberts A."/>
            <person name="Saif S."/>
            <person name="Shea T."/>
            <person name="Sisk P."/>
            <person name="Sykes S."/>
            <person name="Wortman J."/>
            <person name="Nusbaum C."/>
            <person name="Birren B."/>
        </authorList>
    </citation>
    <scope>NUCLEOTIDE SEQUENCE [LARGE SCALE GENOMIC DNA]</scope>
    <source>
        <strain evidence="2 3">DSM 19448</strain>
    </source>
</reference>
<dbReference type="AlphaFoldDB" id="A0A0F5IIL0"/>
<evidence type="ECO:0000313" key="2">
    <source>
        <dbReference type="EMBL" id="KKB45376.1"/>
    </source>
</evidence>
<feature type="transmembrane region" description="Helical" evidence="1">
    <location>
        <begin position="257"/>
        <end position="275"/>
    </location>
</feature>
<keyword evidence="1" id="KW-1133">Transmembrane helix</keyword>
<feature type="transmembrane region" description="Helical" evidence="1">
    <location>
        <begin position="224"/>
        <end position="250"/>
    </location>
</feature>
<dbReference type="Pfam" id="PF19529">
    <property type="entry name" value="DUF6057"/>
    <property type="match status" value="1"/>
</dbReference>
<evidence type="ECO:0008006" key="4">
    <source>
        <dbReference type="Google" id="ProtNLM"/>
    </source>
</evidence>
<feature type="transmembrane region" description="Helical" evidence="1">
    <location>
        <begin position="91"/>
        <end position="108"/>
    </location>
</feature>
<organism evidence="2 3">
    <name type="scientific">Parabacteroides goldsteinii DSM 19448 = WAL 12034</name>
    <dbReference type="NCBI Taxonomy" id="927665"/>
    <lineage>
        <taxon>Bacteria</taxon>
        <taxon>Pseudomonadati</taxon>
        <taxon>Bacteroidota</taxon>
        <taxon>Bacteroidia</taxon>
        <taxon>Bacteroidales</taxon>
        <taxon>Tannerellaceae</taxon>
        <taxon>Parabacteroides</taxon>
    </lineage>
</organism>
<dbReference type="InterPro" id="IPR045692">
    <property type="entry name" value="DUF6057"/>
</dbReference>
<keyword evidence="1" id="KW-0812">Transmembrane</keyword>
<dbReference type="EMBL" id="AQHV01000029">
    <property type="protein sequence ID" value="KKB45376.1"/>
    <property type="molecule type" value="Genomic_DNA"/>
</dbReference>
<evidence type="ECO:0000313" key="3">
    <source>
        <dbReference type="Proteomes" id="UP000033047"/>
    </source>
</evidence>
<gene>
    <name evidence="2" type="ORF">HMPREF1535_05030</name>
</gene>
<proteinExistence type="predicted"/>